<accession>A0A2U2J685</accession>
<dbReference type="Gene3D" id="3.40.50.2300">
    <property type="match status" value="1"/>
</dbReference>
<proteinExistence type="predicted"/>
<feature type="modified residue" description="4-aspartylphosphate" evidence="6">
    <location>
        <position position="56"/>
    </location>
</feature>
<organism evidence="9 10">
    <name type="scientific">Allosphingosinicella humi</name>
    <dbReference type="NCBI Taxonomy" id="2068657"/>
    <lineage>
        <taxon>Bacteria</taxon>
        <taxon>Pseudomonadati</taxon>
        <taxon>Pseudomonadota</taxon>
        <taxon>Alphaproteobacteria</taxon>
        <taxon>Sphingomonadales</taxon>
        <taxon>Sphingomonadaceae</taxon>
        <taxon>Allosphingosinicella</taxon>
    </lineage>
</organism>
<dbReference type="Gene3D" id="1.10.10.10">
    <property type="entry name" value="Winged helix-like DNA-binding domain superfamily/Winged helix DNA-binding domain"/>
    <property type="match status" value="1"/>
</dbReference>
<evidence type="ECO:0000256" key="5">
    <source>
        <dbReference type="ARBA" id="ARBA00023163"/>
    </source>
</evidence>
<dbReference type="Pfam" id="PF00196">
    <property type="entry name" value="GerE"/>
    <property type="match status" value="1"/>
</dbReference>
<dbReference type="InterPro" id="IPR016032">
    <property type="entry name" value="Sig_transdc_resp-reg_C-effctor"/>
</dbReference>
<keyword evidence="10" id="KW-1185">Reference proteome</keyword>
<sequence length="212" mass="23303">MALSSQHVHVVDDDRDVRRSISFMLGTADINSRPFASGADFIESLGELEPGCILLDIRMPEIDGFEVMAELSRRGIDWPVIVMTGHGEVSIAVRAMKLGAVDFIEKPFDEGLLLSSLDRAFGLLKDRGEKAERKRQAQERIAALTAREHEVLQGLMAGLPNKVLARRLGISLRTVEMHRANMMDRLQAGSLAEALTLAVQAEIEPLEAMGSN</sequence>
<dbReference type="PRINTS" id="PR00038">
    <property type="entry name" value="HTHLUXR"/>
</dbReference>
<gene>
    <name evidence="9" type="primary">fixJ</name>
    <name evidence="9" type="ORF">DF286_03785</name>
</gene>
<dbReference type="GO" id="GO:0006355">
    <property type="term" value="P:regulation of DNA-templated transcription"/>
    <property type="evidence" value="ECO:0007669"/>
    <property type="project" value="InterPro"/>
</dbReference>
<keyword evidence="5" id="KW-0804">Transcription</keyword>
<comment type="caution">
    <text evidence="9">The sequence shown here is derived from an EMBL/GenBank/DDBJ whole genome shotgun (WGS) entry which is preliminary data.</text>
</comment>
<dbReference type="PANTHER" id="PTHR44688">
    <property type="entry name" value="DNA-BINDING TRANSCRIPTIONAL ACTIVATOR DEVR_DOSR"/>
    <property type="match status" value="1"/>
</dbReference>
<dbReference type="InterPro" id="IPR036388">
    <property type="entry name" value="WH-like_DNA-bd_sf"/>
</dbReference>
<name>A0A2U2J685_9SPHN</name>
<dbReference type="PANTHER" id="PTHR44688:SF16">
    <property type="entry name" value="DNA-BINDING TRANSCRIPTIONAL ACTIVATOR DEVR_DOSR"/>
    <property type="match status" value="1"/>
</dbReference>
<feature type="domain" description="Response regulatory" evidence="8">
    <location>
        <begin position="7"/>
        <end position="121"/>
    </location>
</feature>
<keyword evidence="4 9" id="KW-0238">DNA-binding</keyword>
<evidence type="ECO:0000256" key="4">
    <source>
        <dbReference type="ARBA" id="ARBA00023125"/>
    </source>
</evidence>
<dbReference type="GO" id="GO:0003677">
    <property type="term" value="F:DNA binding"/>
    <property type="evidence" value="ECO:0007669"/>
    <property type="project" value="UniProtKB-KW"/>
</dbReference>
<keyword evidence="3" id="KW-0805">Transcription regulation</keyword>
<dbReference type="Proteomes" id="UP000245916">
    <property type="component" value="Unassembled WGS sequence"/>
</dbReference>
<dbReference type="SUPFAM" id="SSF46894">
    <property type="entry name" value="C-terminal effector domain of the bipartite response regulators"/>
    <property type="match status" value="1"/>
</dbReference>
<dbReference type="PROSITE" id="PS50043">
    <property type="entry name" value="HTH_LUXR_2"/>
    <property type="match status" value="1"/>
</dbReference>
<dbReference type="PROSITE" id="PS50110">
    <property type="entry name" value="RESPONSE_REGULATORY"/>
    <property type="match status" value="1"/>
</dbReference>
<protein>
    <submittedName>
        <fullName evidence="9">DNA-binding response regulator</fullName>
    </submittedName>
</protein>
<evidence type="ECO:0000259" key="7">
    <source>
        <dbReference type="PROSITE" id="PS50043"/>
    </source>
</evidence>
<dbReference type="InterPro" id="IPR000792">
    <property type="entry name" value="Tscrpt_reg_LuxR_C"/>
</dbReference>
<dbReference type="EMBL" id="QFFF01000001">
    <property type="protein sequence ID" value="PWG03827.1"/>
    <property type="molecule type" value="Genomic_DNA"/>
</dbReference>
<dbReference type="InterPro" id="IPR001789">
    <property type="entry name" value="Sig_transdc_resp-reg_receiver"/>
</dbReference>
<dbReference type="CDD" id="cd06170">
    <property type="entry name" value="LuxR_C_like"/>
    <property type="match status" value="1"/>
</dbReference>
<keyword evidence="2" id="KW-0902">Two-component regulatory system</keyword>
<dbReference type="FunFam" id="3.40.50.2300:FF:000018">
    <property type="entry name" value="DNA-binding transcriptional regulator NtrC"/>
    <property type="match status" value="1"/>
</dbReference>
<evidence type="ECO:0000256" key="6">
    <source>
        <dbReference type="PROSITE-ProRule" id="PRU00169"/>
    </source>
</evidence>
<dbReference type="OrthoDB" id="9782655at2"/>
<dbReference type="Pfam" id="PF00072">
    <property type="entry name" value="Response_reg"/>
    <property type="match status" value="1"/>
</dbReference>
<dbReference type="AlphaFoldDB" id="A0A2U2J685"/>
<evidence type="ECO:0000256" key="3">
    <source>
        <dbReference type="ARBA" id="ARBA00023015"/>
    </source>
</evidence>
<evidence type="ECO:0000259" key="8">
    <source>
        <dbReference type="PROSITE" id="PS50110"/>
    </source>
</evidence>
<evidence type="ECO:0000313" key="10">
    <source>
        <dbReference type="Proteomes" id="UP000245916"/>
    </source>
</evidence>
<dbReference type="SMART" id="SM00448">
    <property type="entry name" value="REC"/>
    <property type="match status" value="1"/>
</dbReference>
<dbReference type="InterPro" id="IPR011006">
    <property type="entry name" value="CheY-like_superfamily"/>
</dbReference>
<dbReference type="SMART" id="SM00421">
    <property type="entry name" value="HTH_LUXR"/>
    <property type="match status" value="1"/>
</dbReference>
<evidence type="ECO:0000313" key="9">
    <source>
        <dbReference type="EMBL" id="PWG03827.1"/>
    </source>
</evidence>
<evidence type="ECO:0000256" key="1">
    <source>
        <dbReference type="ARBA" id="ARBA00022553"/>
    </source>
</evidence>
<evidence type="ECO:0000256" key="2">
    <source>
        <dbReference type="ARBA" id="ARBA00023012"/>
    </source>
</evidence>
<dbReference type="SUPFAM" id="SSF52172">
    <property type="entry name" value="CheY-like"/>
    <property type="match status" value="1"/>
</dbReference>
<reference evidence="9 10" key="1">
    <citation type="submission" date="2018-05" db="EMBL/GenBank/DDBJ databases">
        <title>Genome of Sphingosinicella humi QZX222.</title>
        <authorList>
            <person name="Qiao Z."/>
            <person name="Wang G."/>
        </authorList>
    </citation>
    <scope>NUCLEOTIDE SEQUENCE [LARGE SCALE GENOMIC DNA]</scope>
    <source>
        <strain evidence="9 10">QZX222</strain>
    </source>
</reference>
<keyword evidence="1 6" id="KW-0597">Phosphoprotein</keyword>
<dbReference type="GO" id="GO:0000160">
    <property type="term" value="P:phosphorelay signal transduction system"/>
    <property type="evidence" value="ECO:0007669"/>
    <property type="project" value="UniProtKB-KW"/>
</dbReference>
<feature type="domain" description="HTH luxR-type" evidence="7">
    <location>
        <begin position="137"/>
        <end position="202"/>
    </location>
</feature>